<dbReference type="Proteomes" id="UP000319502">
    <property type="component" value="Unassembled WGS sequence"/>
</dbReference>
<proteinExistence type="predicted"/>
<dbReference type="RefSeq" id="WP_144309791.1">
    <property type="nucleotide sequence ID" value="NZ_VMNK01000010.1"/>
</dbReference>
<organism evidence="1 2">
    <name type="scientific">Denitromonas halophila</name>
    <dbReference type="NCBI Taxonomy" id="1629404"/>
    <lineage>
        <taxon>Bacteria</taxon>
        <taxon>Pseudomonadati</taxon>
        <taxon>Pseudomonadota</taxon>
        <taxon>Betaproteobacteria</taxon>
        <taxon>Rhodocyclales</taxon>
        <taxon>Zoogloeaceae</taxon>
        <taxon>Denitromonas</taxon>
    </lineage>
</organism>
<accession>A0A557QSH3</accession>
<name>A0A557QSH3_9RHOO</name>
<comment type="caution">
    <text evidence="1">The sequence shown here is derived from an EMBL/GenBank/DDBJ whole genome shotgun (WGS) entry which is preliminary data.</text>
</comment>
<evidence type="ECO:0000313" key="2">
    <source>
        <dbReference type="Proteomes" id="UP000319502"/>
    </source>
</evidence>
<gene>
    <name evidence="1" type="ORF">FHP91_11745</name>
</gene>
<keyword evidence="2" id="KW-1185">Reference proteome</keyword>
<reference evidence="1 2" key="1">
    <citation type="submission" date="2019-07" db="EMBL/GenBank/DDBJ databases">
        <title>The pathways for chlorine oxyanion respiration interact through the shared metabolite chlorate.</title>
        <authorList>
            <person name="Barnum T.P."/>
            <person name="Cheng Y."/>
            <person name="Hill K.A."/>
            <person name="Lucas L.N."/>
            <person name="Carlson H.K."/>
            <person name="Coates J.D."/>
        </authorList>
    </citation>
    <scope>NUCLEOTIDE SEQUENCE [LARGE SCALE GENOMIC DNA]</scope>
    <source>
        <strain evidence="1 2">SFB-3</strain>
    </source>
</reference>
<dbReference type="EMBL" id="VMNK01000010">
    <property type="protein sequence ID" value="TVO55881.1"/>
    <property type="molecule type" value="Genomic_DNA"/>
</dbReference>
<dbReference type="AlphaFoldDB" id="A0A557QSH3"/>
<evidence type="ECO:0000313" key="1">
    <source>
        <dbReference type="EMBL" id="TVO55881.1"/>
    </source>
</evidence>
<protein>
    <submittedName>
        <fullName evidence="1">Uncharacterized protein</fullName>
    </submittedName>
</protein>
<sequence>MIALIAAVIALVLGAVASFQSQERKAEAWQQAKVFVACLPAKNTPLAAPSLIATAFPDGIKNVIEQGRAQVGDWLTYEQVGQLIELVGHTPATLQSAAQCAMDRT</sequence>